<name>A0A1X1LCJ1_VIBCL</name>
<evidence type="ECO:0000313" key="1">
    <source>
        <dbReference type="EMBL" id="TQP15608.1"/>
    </source>
</evidence>
<organism evidence="1 2">
    <name type="scientific">Vibrio cholerae</name>
    <dbReference type="NCBI Taxonomy" id="666"/>
    <lineage>
        <taxon>Bacteria</taxon>
        <taxon>Pseudomonadati</taxon>
        <taxon>Pseudomonadota</taxon>
        <taxon>Gammaproteobacteria</taxon>
        <taxon>Vibrionales</taxon>
        <taxon>Vibrionaceae</taxon>
        <taxon>Vibrio</taxon>
    </lineage>
</organism>
<accession>A0A1X1LCJ1</accession>
<reference evidence="1 2" key="1">
    <citation type="submission" date="2019-07" db="EMBL/GenBank/DDBJ databases">
        <title>Phenotypic and genotypic antimicrobial resistance traits of Vibrio cholerae non-O1/non-O139 isolated from a large Austrian lake frequently associated with cases of infection.</title>
        <authorList>
            <person name="Lepuschitz S."/>
            <person name="Baron S."/>
            <person name="Larvor E."/>
            <person name="Granier S."/>
            <person name="Pretzer C."/>
            <person name="Mach R.L."/>
            <person name="Farnleitner A.H."/>
            <person name="Ruppitsch W."/>
            <person name="Pleininger S."/>
            <person name="Indra A."/>
            <person name="Kirschner A.K.T."/>
        </authorList>
    </citation>
    <scope>NUCLEOTIDE SEQUENCE [LARGE SCALE GENOMIC DNA]</scope>
    <source>
        <strain evidence="1 2">A12JL36W90</strain>
    </source>
</reference>
<sequence>MKEYTLDDAQAVANDLSDISLFLNSTSCRENEALQAIIWERLQSQIEHLQSVLSFIEMQPLLKAHLLKEQSHQALN</sequence>
<gene>
    <name evidence="1" type="ORF">FLM02_06735</name>
</gene>
<dbReference type="Proteomes" id="UP000319979">
    <property type="component" value="Unassembled WGS sequence"/>
</dbReference>
<dbReference type="EMBL" id="VIOS01000015">
    <property type="protein sequence ID" value="TQP15608.1"/>
    <property type="molecule type" value="Genomic_DNA"/>
</dbReference>
<proteinExistence type="predicted"/>
<dbReference type="RefSeq" id="WP_000666515.1">
    <property type="nucleotide sequence ID" value="NZ_CP184803.1"/>
</dbReference>
<protein>
    <submittedName>
        <fullName evidence="1">DNA polymerase III subunit alpha</fullName>
    </submittedName>
</protein>
<evidence type="ECO:0000313" key="2">
    <source>
        <dbReference type="Proteomes" id="UP000319979"/>
    </source>
</evidence>
<dbReference type="AlphaFoldDB" id="A0A1X1LCJ1"/>
<comment type="caution">
    <text evidence="1">The sequence shown here is derived from an EMBL/GenBank/DDBJ whole genome shotgun (WGS) entry which is preliminary data.</text>
</comment>